<feature type="domain" description="GtrA/DPMS transmembrane" evidence="9">
    <location>
        <begin position="6"/>
        <end position="114"/>
    </location>
</feature>
<dbReference type="PANTHER" id="PTHR38459:SF1">
    <property type="entry name" value="PROPHAGE BACTOPRENOL-LINKED GLUCOSE TRANSLOCASE HOMOLOG"/>
    <property type="match status" value="1"/>
</dbReference>
<dbReference type="RefSeq" id="WP_065686598.1">
    <property type="nucleotide sequence ID" value="NZ_CP023956.1"/>
</dbReference>
<protein>
    <recommendedName>
        <fullName evidence="7">Bactoprenol-linked glucose translocase</fullName>
    </recommendedName>
</protein>
<evidence type="ECO:0000256" key="8">
    <source>
        <dbReference type="SAM" id="Phobius"/>
    </source>
</evidence>
<comment type="subcellular location">
    <subcellularLocation>
        <location evidence="1">Membrane</location>
        <topology evidence="1">Multi-pass membrane protein</topology>
    </subcellularLocation>
</comment>
<dbReference type="GO" id="GO:0000271">
    <property type="term" value="P:polysaccharide biosynthetic process"/>
    <property type="evidence" value="ECO:0007669"/>
    <property type="project" value="InterPro"/>
</dbReference>
<dbReference type="PANTHER" id="PTHR38459">
    <property type="entry name" value="PROPHAGE BACTOPRENOL-LINKED GLUCOSE TRANSLOCASE HOMOLOG"/>
    <property type="match status" value="1"/>
</dbReference>
<evidence type="ECO:0000256" key="1">
    <source>
        <dbReference type="ARBA" id="ARBA00004141"/>
    </source>
</evidence>
<proteinExistence type="inferred from homology"/>
<evidence type="ECO:0000256" key="7">
    <source>
        <dbReference type="PIRNR" id="PIRNR006298"/>
    </source>
</evidence>
<comment type="similarity">
    <text evidence="7">Belongs to the gtrA family.</text>
</comment>
<dbReference type="Pfam" id="PF04138">
    <property type="entry name" value="GtrA_DPMS_TM"/>
    <property type="match status" value="1"/>
</dbReference>
<sequence length="118" mass="13236">MNTFLRYASIGVLNTFVHWAVFALIFFSGFSQSISNVVAFCIAVTFSFFANARWTFKKEATTVRYMAYVLFMGGMAFCVGWIADEVNANPIVTLITFSAVSLICGFIYSKLVVFKDDK</sequence>
<evidence type="ECO:0000256" key="2">
    <source>
        <dbReference type="ARBA" id="ARBA00022448"/>
    </source>
</evidence>
<feature type="transmembrane region" description="Helical" evidence="8">
    <location>
        <begin position="65"/>
        <end position="83"/>
    </location>
</feature>
<accession>A0AAE7JSN2</accession>
<evidence type="ECO:0000313" key="11">
    <source>
        <dbReference type="Proteomes" id="UP000503464"/>
    </source>
</evidence>
<feature type="transmembrane region" description="Helical" evidence="8">
    <location>
        <begin position="89"/>
        <end position="108"/>
    </location>
</feature>
<keyword evidence="2 7" id="KW-0813">Transport</keyword>
<evidence type="ECO:0000313" key="10">
    <source>
        <dbReference type="EMBL" id="QKJ58147.1"/>
    </source>
</evidence>
<dbReference type="EMBL" id="CP054160">
    <property type="protein sequence ID" value="QKJ58147.1"/>
    <property type="molecule type" value="Genomic_DNA"/>
</dbReference>
<dbReference type="InterPro" id="IPR016480">
    <property type="entry name" value="Glc_translocase_bactprenl-link"/>
</dbReference>
<keyword evidence="4 8" id="KW-1133">Transmembrane helix</keyword>
<dbReference type="PIRSF" id="PIRSF006298">
    <property type="entry name" value="GtrA_prd"/>
    <property type="match status" value="1"/>
</dbReference>
<dbReference type="AlphaFoldDB" id="A0AAE7JSN2"/>
<dbReference type="InterPro" id="IPR051401">
    <property type="entry name" value="GtrA_CellWall_Glycosyl"/>
</dbReference>
<keyword evidence="5 8" id="KW-0472">Membrane</keyword>
<evidence type="ECO:0000259" key="9">
    <source>
        <dbReference type="Pfam" id="PF04138"/>
    </source>
</evidence>
<evidence type="ECO:0000256" key="6">
    <source>
        <dbReference type="ARBA" id="ARBA00025595"/>
    </source>
</evidence>
<feature type="transmembrane region" description="Helical" evidence="8">
    <location>
        <begin position="7"/>
        <end position="27"/>
    </location>
</feature>
<name>A0AAE7JSN2_SERFO</name>
<gene>
    <name evidence="10" type="ORF">G9399_06760</name>
</gene>
<reference evidence="11" key="1">
    <citation type="submission" date="2020-03" db="EMBL/GenBank/DDBJ databases">
        <title>Genome sequences of seven Enterobacteriaceae strains isolated from Canadian wastewater treatment facilities.</title>
        <authorList>
            <person name="Huang H."/>
            <person name="Chmara J.T."/>
            <person name="Duceppe M.-O."/>
        </authorList>
    </citation>
    <scope>NUCLEOTIDE SEQUENCE [LARGE SCALE GENOMIC DNA]</scope>
    <source>
        <strain evidence="11">Biosolid 3</strain>
    </source>
</reference>
<feature type="transmembrane region" description="Helical" evidence="8">
    <location>
        <begin position="33"/>
        <end position="53"/>
    </location>
</feature>
<keyword evidence="3 8" id="KW-0812">Transmembrane</keyword>
<evidence type="ECO:0000256" key="5">
    <source>
        <dbReference type="ARBA" id="ARBA00023136"/>
    </source>
</evidence>
<dbReference type="GO" id="GO:0005886">
    <property type="term" value="C:plasma membrane"/>
    <property type="evidence" value="ECO:0007669"/>
    <property type="project" value="TreeGrafter"/>
</dbReference>
<organism evidence="10 11">
    <name type="scientific">Serratia fonticola</name>
    <dbReference type="NCBI Taxonomy" id="47917"/>
    <lineage>
        <taxon>Bacteria</taxon>
        <taxon>Pseudomonadati</taxon>
        <taxon>Pseudomonadota</taxon>
        <taxon>Gammaproteobacteria</taxon>
        <taxon>Enterobacterales</taxon>
        <taxon>Yersiniaceae</taxon>
        <taxon>Serratia</taxon>
    </lineage>
</organism>
<dbReference type="Proteomes" id="UP000503464">
    <property type="component" value="Chromosome"/>
</dbReference>
<dbReference type="InterPro" id="IPR007267">
    <property type="entry name" value="GtrA_DPMS_TM"/>
</dbReference>
<evidence type="ECO:0000256" key="3">
    <source>
        <dbReference type="ARBA" id="ARBA00022692"/>
    </source>
</evidence>
<evidence type="ECO:0000256" key="4">
    <source>
        <dbReference type="ARBA" id="ARBA00022989"/>
    </source>
</evidence>
<comment type="function">
    <text evidence="6 7">Involved in O antigen modification. Involved in the translocation of bactoprenol-linked glucose across the cytoplasmic membrane.</text>
</comment>